<name>A0AAE3K699_9EURY</name>
<feature type="region of interest" description="Disordered" evidence="1">
    <location>
        <begin position="1"/>
        <end position="42"/>
    </location>
</feature>
<dbReference type="Pfam" id="PF10117">
    <property type="entry name" value="McrBC"/>
    <property type="match status" value="1"/>
</dbReference>
<dbReference type="AlphaFoldDB" id="A0AAE3K699"/>
<sequence length="437" mass="48435">MTEFLPIGGLGPQIDETGGTETEPPSEPISLGEHEETDPFPVSQSDAEFLEGMEERFGTAPLDVSFGSDGKVTLSSGSYVGVLTLPSGVRVEVTPKRTVTRLLWALRYAFDTPVDTLDLETDFTSASSFFDAIGILFRAELHSVLSQGLHRDYVSTSSIEKRVKGRIDVQRQLQRPSPVTTDFAVDYEEFTTDNTLNQAVLASIRVLITLVSDDDLRSQLRLQERQLREFVSVEPVQPATVRRIELSRLNDHYTTLLELATLVLEREFFEDIRAGTQRSLALFVNMNTVFERIVERGFRAIAQEQEGLRVDGQASIPNLVDGPHSVSMRPDVLVRTTGGEPILVADAKWKTNHESPSSSDVYQLTSYILSLEVPGVLVYPGGSVKMPPSTVEGYSLHSFAVSTDADTGSYDDYVQDLESSVKRLFDQVVEDSSETYH</sequence>
<comment type="caution">
    <text evidence="2">The sequence shown here is derived from an EMBL/GenBank/DDBJ whole genome shotgun (WGS) entry which is preliminary data.</text>
</comment>
<reference evidence="2 3" key="1">
    <citation type="journal article" date="2022" name="Syst. Appl. Microbiol.">
        <title>Natronocalculus amylovorans gen. nov., sp. nov., and Natranaeroarchaeum aerophilus sp. nov., dominant culturable amylolytic natronoarchaea from hypersaline soda lakes in southwestern Siberia.</title>
        <authorList>
            <person name="Sorokin D.Y."/>
            <person name="Elcheninov A.G."/>
            <person name="Khizhniak T.V."/>
            <person name="Koenen M."/>
            <person name="Bale N.J."/>
            <person name="Damste J.S.S."/>
            <person name="Kublanov I.V."/>
        </authorList>
    </citation>
    <scope>NUCLEOTIDE SEQUENCE [LARGE SCALE GENOMIC DNA]</scope>
    <source>
        <strain evidence="2 3">AArc-St1-1</strain>
    </source>
</reference>
<dbReference type="Proteomes" id="UP001202674">
    <property type="component" value="Unassembled WGS sequence"/>
</dbReference>
<evidence type="ECO:0000313" key="3">
    <source>
        <dbReference type="Proteomes" id="UP001202674"/>
    </source>
</evidence>
<evidence type="ECO:0000313" key="2">
    <source>
        <dbReference type="EMBL" id="MCL9815007.1"/>
    </source>
</evidence>
<dbReference type="PANTHER" id="PTHR38733:SF1">
    <property type="entry name" value="TYPE IV METHYL-DIRECTED RESTRICTION ENZYME ECOKMCRBC"/>
    <property type="match status" value="1"/>
</dbReference>
<protein>
    <submittedName>
        <fullName evidence="2">McrC family protein</fullName>
    </submittedName>
</protein>
<gene>
    <name evidence="2" type="ORF">AArcSt11_15230</name>
</gene>
<evidence type="ECO:0000256" key="1">
    <source>
        <dbReference type="SAM" id="MobiDB-lite"/>
    </source>
</evidence>
<dbReference type="RefSeq" id="WP_250598342.1">
    <property type="nucleotide sequence ID" value="NZ_JAKRVY010000011.1"/>
</dbReference>
<accession>A0AAE3K699</accession>
<dbReference type="InterPro" id="IPR019292">
    <property type="entry name" value="McrC"/>
</dbReference>
<organism evidence="2 3">
    <name type="scientific">Natranaeroarchaeum aerophilus</name>
    <dbReference type="NCBI Taxonomy" id="2917711"/>
    <lineage>
        <taxon>Archaea</taxon>
        <taxon>Methanobacteriati</taxon>
        <taxon>Methanobacteriota</taxon>
        <taxon>Stenosarchaea group</taxon>
        <taxon>Halobacteria</taxon>
        <taxon>Halobacteriales</taxon>
        <taxon>Natronoarchaeaceae</taxon>
        <taxon>Natranaeroarchaeum</taxon>
    </lineage>
</organism>
<dbReference type="EMBL" id="JAKRVY010000011">
    <property type="protein sequence ID" value="MCL9815007.1"/>
    <property type="molecule type" value="Genomic_DNA"/>
</dbReference>
<dbReference type="PANTHER" id="PTHR38733">
    <property type="entry name" value="PROTEIN MCRC"/>
    <property type="match status" value="1"/>
</dbReference>
<proteinExistence type="predicted"/>
<keyword evidence="3" id="KW-1185">Reference proteome</keyword>